<keyword evidence="4" id="KW-0175">Coiled coil</keyword>
<evidence type="ECO:0000313" key="7">
    <source>
        <dbReference type="Proteomes" id="UP000783390"/>
    </source>
</evidence>
<dbReference type="EMBL" id="JAGGJZ010000004">
    <property type="protein sequence ID" value="MBP1890119.1"/>
    <property type="molecule type" value="Genomic_DNA"/>
</dbReference>
<proteinExistence type="inferred from homology"/>
<dbReference type="Proteomes" id="UP000783390">
    <property type="component" value="Unassembled WGS sequence"/>
</dbReference>
<dbReference type="RefSeq" id="WP_209797043.1">
    <property type="nucleotide sequence ID" value="NZ_JAGGJZ010000004.1"/>
</dbReference>
<keyword evidence="7" id="KW-1185">Reference proteome</keyword>
<dbReference type="InterPro" id="IPR038729">
    <property type="entry name" value="Rad50/SbcC_AAA"/>
</dbReference>
<evidence type="ECO:0000259" key="5">
    <source>
        <dbReference type="Pfam" id="PF13476"/>
    </source>
</evidence>
<dbReference type="PANTHER" id="PTHR32114">
    <property type="entry name" value="ABC TRANSPORTER ABCH.3"/>
    <property type="match status" value="1"/>
</dbReference>
<sequence>MSIKISNVSITNFKLFDKFNNIVDVEKDNLILFDGPNGYGKTSVFDAIELALTGRIKRVDNNAQLFDGKNAYKNFILVKDESKEAEVSVTLVDENKKLKLIRKYIPEHLGEESIEKNPQKIFEKFKLICELNDEVVEEGQENSVLKDFGILNFNEIFDKCCYLSQDENLAFFKEGDKERTQALDFLFDTNVEEKAVSNIEKVQKRYDKVLKIYKANIKSFKKDIEEKNKIVSQKKDNVGYVNLFIKSDVVWDKENYDVNESNYKKIENELDDFIYVSSNLEQCLLFIKRNKYKYLLNQYSDDINKLSMKDNSLQYTLNYYKKLDSYKKISNLYEYQQNLINEKQHIENKEYKDLNIDIIKKLMDYSDEEVKELNKSINEIEEIKKNENTLSSVISNMNSTRTKIMNMFKNDVLVGVIQDSVCPLCGNDWTSKEELLKAVENQKQELKKLCNNDTLKREKVEKDLCDKFIDNVLKEIEINTKEMVNKEYVLTLKKACTYKESMDKIIKELDIIKVNIQDKMTVEGYISKNDYMDIYNLIDKNVPECTAEINDKLEKMNFKRYYEKYLDSDVDELSRISLKLVKEKQKYIDFLYYNSVSKEISVLKNNLDKLEGRTGKLEDVINELKYYVKIKKDAIITYKKNIIKDIEPLLYVYSSKIIQQKFGGNNIQIDNTKLKNFKIVSNFNNDQDIIHSMSSGQLTSVSLAFLLCMNKVYCSNKFNILLIDDPLQTVDDVNMVGFVDLIRHEFSDIQIIVATHEKDFANYIAYKFIKAGHTYKNYNMRKLMLSNNAL</sequence>
<organism evidence="6 7">
    <name type="scientific">Clostridium moniliforme</name>
    <dbReference type="NCBI Taxonomy" id="39489"/>
    <lineage>
        <taxon>Bacteria</taxon>
        <taxon>Bacillati</taxon>
        <taxon>Bacillota</taxon>
        <taxon>Clostridia</taxon>
        <taxon>Eubacteriales</taxon>
        <taxon>Clostridiaceae</taxon>
        <taxon>Clostridium</taxon>
    </lineage>
</organism>
<dbReference type="SUPFAM" id="SSF52540">
    <property type="entry name" value="P-loop containing nucleoside triphosphate hydrolases"/>
    <property type="match status" value="1"/>
</dbReference>
<keyword evidence="6" id="KW-0540">Nuclease</keyword>
<feature type="coiled-coil region" evidence="4">
    <location>
        <begin position="593"/>
        <end position="620"/>
    </location>
</feature>
<dbReference type="PANTHER" id="PTHR32114:SF2">
    <property type="entry name" value="ABC TRANSPORTER ABCH.3"/>
    <property type="match status" value="1"/>
</dbReference>
<name>A0ABS4F1I7_9CLOT</name>
<evidence type="ECO:0000256" key="3">
    <source>
        <dbReference type="ARBA" id="ARBA00013368"/>
    </source>
</evidence>
<evidence type="ECO:0000256" key="4">
    <source>
        <dbReference type="SAM" id="Coils"/>
    </source>
</evidence>
<comment type="similarity">
    <text evidence="1">Belongs to the SMC family. SbcC subfamily.</text>
</comment>
<dbReference type="Pfam" id="PF13476">
    <property type="entry name" value="AAA_23"/>
    <property type="match status" value="1"/>
</dbReference>
<dbReference type="InterPro" id="IPR027417">
    <property type="entry name" value="P-loop_NTPase"/>
</dbReference>
<evidence type="ECO:0000256" key="2">
    <source>
        <dbReference type="ARBA" id="ARBA00011322"/>
    </source>
</evidence>
<dbReference type="GO" id="GO:0004527">
    <property type="term" value="F:exonuclease activity"/>
    <property type="evidence" value="ECO:0007669"/>
    <property type="project" value="UniProtKB-KW"/>
</dbReference>
<evidence type="ECO:0000256" key="1">
    <source>
        <dbReference type="ARBA" id="ARBA00006930"/>
    </source>
</evidence>
<comment type="caution">
    <text evidence="6">The sequence shown here is derived from an EMBL/GenBank/DDBJ whole genome shotgun (WGS) entry which is preliminary data.</text>
</comment>
<protein>
    <recommendedName>
        <fullName evidence="3">Nuclease SbcCD subunit C</fullName>
    </recommendedName>
</protein>
<accession>A0ABS4F1I7</accession>
<comment type="subunit">
    <text evidence="2">Heterodimer of SbcC and SbcD.</text>
</comment>
<evidence type="ECO:0000313" key="6">
    <source>
        <dbReference type="EMBL" id="MBP1890119.1"/>
    </source>
</evidence>
<keyword evidence="6" id="KW-0269">Exonuclease</keyword>
<reference evidence="6 7" key="1">
    <citation type="submission" date="2021-03" db="EMBL/GenBank/DDBJ databases">
        <title>Genomic Encyclopedia of Type Strains, Phase IV (KMG-IV): sequencing the most valuable type-strain genomes for metagenomic binning, comparative biology and taxonomic classification.</title>
        <authorList>
            <person name="Goeker M."/>
        </authorList>
    </citation>
    <scope>NUCLEOTIDE SEQUENCE [LARGE SCALE GENOMIC DNA]</scope>
    <source>
        <strain evidence="6 7">DSM 3984</strain>
    </source>
</reference>
<dbReference type="Gene3D" id="3.40.50.300">
    <property type="entry name" value="P-loop containing nucleotide triphosphate hydrolases"/>
    <property type="match status" value="2"/>
</dbReference>
<keyword evidence="6" id="KW-0378">Hydrolase</keyword>
<feature type="domain" description="Rad50/SbcC-type AAA" evidence="5">
    <location>
        <begin position="8"/>
        <end position="225"/>
    </location>
</feature>
<gene>
    <name evidence="6" type="ORF">J2Z53_001703</name>
</gene>